<evidence type="ECO:0000256" key="6">
    <source>
        <dbReference type="ARBA" id="ARBA00022840"/>
    </source>
</evidence>
<dbReference type="AlphaFoldDB" id="A0A7S0S5M3"/>
<keyword evidence="4" id="KW-0418">Kinase</keyword>
<name>A0A7S0S5M3_9CHLO</name>
<keyword evidence="3 7" id="KW-0547">Nucleotide-binding</keyword>
<evidence type="ECO:0000256" key="7">
    <source>
        <dbReference type="PROSITE-ProRule" id="PRU10141"/>
    </source>
</evidence>
<dbReference type="InterPro" id="IPR000719">
    <property type="entry name" value="Prot_kinase_dom"/>
</dbReference>
<protein>
    <recommendedName>
        <fullName evidence="11">Non-specific serine/threonine protein kinase</fullName>
    </recommendedName>
</protein>
<feature type="domain" description="EF-hand" evidence="9">
    <location>
        <begin position="536"/>
        <end position="571"/>
    </location>
</feature>
<reference evidence="10" key="1">
    <citation type="submission" date="2021-01" db="EMBL/GenBank/DDBJ databases">
        <authorList>
            <person name="Corre E."/>
            <person name="Pelletier E."/>
            <person name="Niang G."/>
            <person name="Scheremetjew M."/>
            <person name="Finn R."/>
            <person name="Kale V."/>
            <person name="Holt S."/>
            <person name="Cochrane G."/>
            <person name="Meng A."/>
            <person name="Brown T."/>
            <person name="Cohen L."/>
        </authorList>
    </citation>
    <scope>NUCLEOTIDE SEQUENCE</scope>
    <source>
        <strain evidence="10">SAG 11-49</strain>
    </source>
</reference>
<keyword evidence="6 7" id="KW-0067">ATP-binding</keyword>
<evidence type="ECO:0000256" key="2">
    <source>
        <dbReference type="ARBA" id="ARBA00022679"/>
    </source>
</evidence>
<dbReference type="PROSITE" id="PS50011">
    <property type="entry name" value="PROTEIN_KINASE_DOM"/>
    <property type="match status" value="1"/>
</dbReference>
<accession>A0A7S0S5M3</accession>
<sequence>MDGLLLKTSQGSVLRRGPCGRRAAASPALAPIASTSGRHPCSSRPVLIPAPWNPSRTNLQLCRSLDYTATGADEGVLKMPARTELDPEQITSVFGYPRNLTQKYFVGRVIGAGSFGVVRECVEIHSGRRLAVKTVGKVPKRGMSTPRYLLKLRTEVEIMQQLGYSLDAVNLKDVFEDNDAIHLVMELCEGGALLERIDTGRYSEKYIARLTRSILRFVSQCHAKGIIYRDIKPDNFLFLSNEEDSALKATDFGLSIRHWPDEPKLSSRSGTPAYMAPELVMQMYDEKCDIWSVGMLTYQLLTGRFPFWEDVRTQSLTDVWKAIMTQEINWKAQELQQLSPSAVDFLKILLRRDPLKRPSASEALQHAWVKEEGTASDLPLSGTVVQRLQRFSTYGHLKQVVLRMIAEELAGDVAVKSSIKDLKDLFDQLDTDASGAVSLDELSTGLRKQGYVLSDTEIEQLVRKIDADHDGNIDMGEFLTTLLDWNSLQKEQNWQTYLDHAFKKMDHDGDGFISLDELLALLPPATTSAGPLAEAERRAEAKLMLREADTNGDGQISREEFYDLLKESHAPDSLSFYDDRLGPLPVVDQK</sequence>
<dbReference type="FunFam" id="1.10.238.10:FF:000001">
    <property type="entry name" value="Calmodulin 1"/>
    <property type="match status" value="1"/>
</dbReference>
<evidence type="ECO:0000256" key="3">
    <source>
        <dbReference type="ARBA" id="ARBA00022741"/>
    </source>
</evidence>
<gene>
    <name evidence="10" type="ORF">CLEI1391_LOCUS21046</name>
</gene>
<dbReference type="InterPro" id="IPR011009">
    <property type="entry name" value="Kinase-like_dom_sf"/>
</dbReference>
<keyword evidence="5" id="KW-0106">Calcium</keyword>
<dbReference type="SUPFAM" id="SSF47473">
    <property type="entry name" value="EF-hand"/>
    <property type="match status" value="1"/>
</dbReference>
<dbReference type="EMBL" id="HBFB01037449">
    <property type="protein sequence ID" value="CAD8696859.1"/>
    <property type="molecule type" value="Transcribed_RNA"/>
</dbReference>
<dbReference type="PROSITE" id="PS00108">
    <property type="entry name" value="PROTEIN_KINASE_ST"/>
    <property type="match status" value="1"/>
</dbReference>
<dbReference type="InterPro" id="IPR017441">
    <property type="entry name" value="Protein_kinase_ATP_BS"/>
</dbReference>
<evidence type="ECO:0000259" key="8">
    <source>
        <dbReference type="PROSITE" id="PS50011"/>
    </source>
</evidence>
<dbReference type="Pfam" id="PF00069">
    <property type="entry name" value="Pkinase"/>
    <property type="match status" value="1"/>
</dbReference>
<dbReference type="CDD" id="cd00051">
    <property type="entry name" value="EFh"/>
    <property type="match status" value="2"/>
</dbReference>
<dbReference type="GO" id="GO:0004674">
    <property type="term" value="F:protein serine/threonine kinase activity"/>
    <property type="evidence" value="ECO:0007669"/>
    <property type="project" value="UniProtKB-KW"/>
</dbReference>
<dbReference type="GO" id="GO:0005509">
    <property type="term" value="F:calcium ion binding"/>
    <property type="evidence" value="ECO:0007669"/>
    <property type="project" value="InterPro"/>
</dbReference>
<dbReference type="SMART" id="SM00220">
    <property type="entry name" value="S_TKc"/>
    <property type="match status" value="1"/>
</dbReference>
<organism evidence="10">
    <name type="scientific">Chlamydomonas leiostraca</name>
    <dbReference type="NCBI Taxonomy" id="1034604"/>
    <lineage>
        <taxon>Eukaryota</taxon>
        <taxon>Viridiplantae</taxon>
        <taxon>Chlorophyta</taxon>
        <taxon>core chlorophytes</taxon>
        <taxon>Chlorophyceae</taxon>
        <taxon>CS clade</taxon>
        <taxon>Chlamydomonadales</taxon>
        <taxon>Chlamydomonadaceae</taxon>
        <taxon>Chlamydomonas</taxon>
    </lineage>
</organism>
<evidence type="ECO:0000256" key="4">
    <source>
        <dbReference type="ARBA" id="ARBA00022777"/>
    </source>
</evidence>
<keyword evidence="1" id="KW-0723">Serine/threonine-protein kinase</keyword>
<dbReference type="SUPFAM" id="SSF56112">
    <property type="entry name" value="Protein kinase-like (PK-like)"/>
    <property type="match status" value="1"/>
</dbReference>
<keyword evidence="2" id="KW-0808">Transferase</keyword>
<dbReference type="PROSITE" id="PS00018">
    <property type="entry name" value="EF_HAND_1"/>
    <property type="match status" value="4"/>
</dbReference>
<dbReference type="CDD" id="cd05117">
    <property type="entry name" value="STKc_CAMK"/>
    <property type="match status" value="1"/>
</dbReference>
<feature type="domain" description="EF-hand" evidence="9">
    <location>
        <begin position="453"/>
        <end position="488"/>
    </location>
</feature>
<feature type="domain" description="EF-hand" evidence="9">
    <location>
        <begin position="417"/>
        <end position="452"/>
    </location>
</feature>
<dbReference type="SMART" id="SM00054">
    <property type="entry name" value="EFh"/>
    <property type="match status" value="4"/>
</dbReference>
<evidence type="ECO:0008006" key="11">
    <source>
        <dbReference type="Google" id="ProtNLM"/>
    </source>
</evidence>
<dbReference type="InterPro" id="IPR002048">
    <property type="entry name" value="EF_hand_dom"/>
</dbReference>
<feature type="domain" description="EF-hand" evidence="9">
    <location>
        <begin position="493"/>
        <end position="528"/>
    </location>
</feature>
<dbReference type="InterPro" id="IPR011992">
    <property type="entry name" value="EF-hand-dom_pair"/>
</dbReference>
<dbReference type="InterPro" id="IPR050205">
    <property type="entry name" value="CDPK_Ser/Thr_kinases"/>
</dbReference>
<evidence type="ECO:0000259" key="9">
    <source>
        <dbReference type="PROSITE" id="PS50222"/>
    </source>
</evidence>
<dbReference type="GO" id="GO:0005524">
    <property type="term" value="F:ATP binding"/>
    <property type="evidence" value="ECO:0007669"/>
    <property type="project" value="UniProtKB-UniRule"/>
</dbReference>
<dbReference type="InterPro" id="IPR018247">
    <property type="entry name" value="EF_Hand_1_Ca_BS"/>
</dbReference>
<dbReference type="Pfam" id="PF13499">
    <property type="entry name" value="EF-hand_7"/>
    <property type="match status" value="2"/>
</dbReference>
<dbReference type="InterPro" id="IPR008271">
    <property type="entry name" value="Ser/Thr_kinase_AS"/>
</dbReference>
<dbReference type="Gene3D" id="1.10.238.10">
    <property type="entry name" value="EF-hand"/>
    <property type="match status" value="1"/>
</dbReference>
<dbReference type="PANTHER" id="PTHR24349">
    <property type="entry name" value="SERINE/THREONINE-PROTEIN KINASE"/>
    <property type="match status" value="1"/>
</dbReference>
<dbReference type="Gene3D" id="3.30.200.20">
    <property type="entry name" value="Phosphorylase Kinase, domain 1"/>
    <property type="match status" value="1"/>
</dbReference>
<evidence type="ECO:0000256" key="1">
    <source>
        <dbReference type="ARBA" id="ARBA00022527"/>
    </source>
</evidence>
<dbReference type="PROSITE" id="PS00107">
    <property type="entry name" value="PROTEIN_KINASE_ATP"/>
    <property type="match status" value="1"/>
</dbReference>
<feature type="binding site" evidence="7">
    <location>
        <position position="137"/>
    </location>
    <ligand>
        <name>ATP</name>
        <dbReference type="ChEBI" id="CHEBI:30616"/>
    </ligand>
</feature>
<dbReference type="PROSITE" id="PS50222">
    <property type="entry name" value="EF_HAND_2"/>
    <property type="match status" value="4"/>
</dbReference>
<dbReference type="FunFam" id="1.10.510.10:FF:000571">
    <property type="entry name" value="Maternal embryonic leucine zipper kinase"/>
    <property type="match status" value="1"/>
</dbReference>
<feature type="domain" description="Protein kinase" evidence="8">
    <location>
        <begin position="104"/>
        <end position="369"/>
    </location>
</feature>
<evidence type="ECO:0000256" key="5">
    <source>
        <dbReference type="ARBA" id="ARBA00022837"/>
    </source>
</evidence>
<evidence type="ECO:0000313" key="10">
    <source>
        <dbReference type="EMBL" id="CAD8696859.1"/>
    </source>
</evidence>
<dbReference type="Gene3D" id="1.10.510.10">
    <property type="entry name" value="Transferase(Phosphotransferase) domain 1"/>
    <property type="match status" value="1"/>
</dbReference>
<proteinExistence type="predicted"/>